<keyword evidence="2" id="KW-0812">Transmembrane</keyword>
<proteinExistence type="predicted"/>
<keyword evidence="2" id="KW-1133">Transmembrane helix</keyword>
<feature type="transmembrane region" description="Helical" evidence="2">
    <location>
        <begin position="38"/>
        <end position="55"/>
    </location>
</feature>
<keyword evidence="3" id="KW-0969">Cilium</keyword>
<dbReference type="AlphaFoldDB" id="A0A3B0RE91"/>
<name>A0A3B0RE91_9ZZZZ</name>
<accession>A0A3B0RE91</accession>
<dbReference type="EMBL" id="UOED01000003">
    <property type="protein sequence ID" value="VAV86388.1"/>
    <property type="molecule type" value="Genomic_DNA"/>
</dbReference>
<reference evidence="3" key="1">
    <citation type="submission" date="2018-06" db="EMBL/GenBank/DDBJ databases">
        <authorList>
            <person name="Zhirakovskaya E."/>
        </authorList>
    </citation>
    <scope>NUCLEOTIDE SEQUENCE</scope>
</reference>
<evidence type="ECO:0000256" key="2">
    <source>
        <dbReference type="SAM" id="Phobius"/>
    </source>
</evidence>
<feature type="transmembrane region" description="Helical" evidence="2">
    <location>
        <begin position="181"/>
        <end position="204"/>
    </location>
</feature>
<evidence type="ECO:0000313" key="3">
    <source>
        <dbReference type="EMBL" id="VAV86388.1"/>
    </source>
</evidence>
<protein>
    <submittedName>
        <fullName evidence="3">MotA/TolQ/ExbB proton channel family protein, probably associated with flagella</fullName>
    </submittedName>
</protein>
<feature type="compositionally biased region" description="Basic and acidic residues" evidence="1">
    <location>
        <begin position="417"/>
        <end position="427"/>
    </location>
</feature>
<keyword evidence="2" id="KW-0472">Membrane</keyword>
<feature type="compositionally biased region" description="Low complexity" evidence="1">
    <location>
        <begin position="370"/>
        <end position="382"/>
    </location>
</feature>
<evidence type="ECO:0000256" key="1">
    <source>
        <dbReference type="SAM" id="MobiDB-lite"/>
    </source>
</evidence>
<organism evidence="3">
    <name type="scientific">hydrothermal vent metagenome</name>
    <dbReference type="NCBI Taxonomy" id="652676"/>
    <lineage>
        <taxon>unclassified sequences</taxon>
        <taxon>metagenomes</taxon>
        <taxon>ecological metagenomes</taxon>
    </lineage>
</organism>
<keyword evidence="3" id="KW-0966">Cell projection</keyword>
<feature type="region of interest" description="Disordered" evidence="1">
    <location>
        <begin position="365"/>
        <end position="427"/>
    </location>
</feature>
<feature type="transmembrane region" description="Helical" evidence="2">
    <location>
        <begin position="7"/>
        <end position="26"/>
    </location>
</feature>
<feature type="transmembrane region" description="Helical" evidence="2">
    <location>
        <begin position="128"/>
        <end position="149"/>
    </location>
</feature>
<gene>
    <name evidence="3" type="ORF">MNBD_ALPHA02-1599</name>
</gene>
<keyword evidence="3" id="KW-0282">Flagellum</keyword>
<sequence length="427" mass="46474">MTRPQKYLTRIVLFLIPVIILCVFLYPRLQGAFATNPGLNGLIASVLLIGIIMSIRQVTMLSPATIWIEKFRKSDSSEVPGDAPKIIAPMAAMMGESDRKLSLSALSMRTILDGIAARMDEGREITRYFIGLLIFLGLLGTFWGLLGTIGSIKDTINNLTVGSNDISILFDDLKDGLSAPLGGMGTAFSSSLFGLAGSVVLGFIDLQAGQAQGRFFNDLEDWLSGVTKLSRGSSLAAVEGGDASVPAYMSALLEQSADSLENLHNVIARSEERRADVNTAMLSLSEQLSTLSDSQTEMRSVLKQMLELFANQISGEDDKIQVKHLRNIDVQLKYLTEETVKGQHQFNDTLKSEFKLLARTLGAIVDRKPQAQPEPTQAQPAAEPEPAPAAPPATEDNLDYDMPTPKPKSNKKPLFTTDKKLTARKDD</sequence>